<evidence type="ECO:0000256" key="4">
    <source>
        <dbReference type="RuleBase" id="RU000454"/>
    </source>
</evidence>
<dbReference type="PRINTS" id="PR00792">
    <property type="entry name" value="PEPSIN"/>
</dbReference>
<feature type="active site" evidence="3">
    <location>
        <position position="140"/>
    </location>
</feature>
<dbReference type="CDD" id="cd05471">
    <property type="entry name" value="pepsin_like"/>
    <property type="match status" value="1"/>
</dbReference>
<gene>
    <name evidence="6" type="ORF">RDB_LOCUS133109</name>
</gene>
<dbReference type="Gene3D" id="2.40.70.10">
    <property type="entry name" value="Acid Proteases"/>
    <property type="match status" value="2"/>
</dbReference>
<dbReference type="InterPro" id="IPR001461">
    <property type="entry name" value="Aspartic_peptidase_A1"/>
</dbReference>
<dbReference type="PROSITE" id="PS00141">
    <property type="entry name" value="ASP_PROTEASE"/>
    <property type="match status" value="1"/>
</dbReference>
<dbReference type="InterPro" id="IPR033121">
    <property type="entry name" value="PEPTIDASE_A1"/>
</dbReference>
<dbReference type="Pfam" id="PF00026">
    <property type="entry name" value="Asp"/>
    <property type="match status" value="1"/>
</dbReference>
<dbReference type="GO" id="GO:0006508">
    <property type="term" value="P:proteolysis"/>
    <property type="evidence" value="ECO:0007669"/>
    <property type="project" value="UniProtKB-KW"/>
</dbReference>
<name>A0A8H3E7A6_9AGAM</name>
<dbReference type="AlphaFoldDB" id="A0A8H3E7A6"/>
<evidence type="ECO:0000256" key="2">
    <source>
        <dbReference type="ARBA" id="ARBA00022750"/>
    </source>
</evidence>
<proteinExistence type="inferred from homology"/>
<evidence type="ECO:0000256" key="3">
    <source>
        <dbReference type="PIRSR" id="PIRSR601461-1"/>
    </source>
</evidence>
<keyword evidence="4" id="KW-0378">Hydrolase</keyword>
<evidence type="ECO:0000313" key="6">
    <source>
        <dbReference type="EMBL" id="CAE7196257.1"/>
    </source>
</evidence>
<dbReference type="PANTHER" id="PTHR47966:SF51">
    <property type="entry name" value="BETA-SITE APP-CLEAVING ENZYME, ISOFORM A-RELATED"/>
    <property type="match status" value="1"/>
</dbReference>
<reference evidence="6" key="1">
    <citation type="submission" date="2021-01" db="EMBL/GenBank/DDBJ databases">
        <authorList>
            <person name="Kaushik A."/>
        </authorList>
    </citation>
    <scope>NUCLEOTIDE SEQUENCE</scope>
    <source>
        <strain evidence="6">AG5</strain>
    </source>
</reference>
<sequence length="444" mass="47883">MLFLALDRMDNSQRNSLMTIQGSNRRELNVEQNLRNLPSHIYLHIKASSDTSDTSDPPRYHNVDPHSAHHTLRCLFCIYSPVAIDQSYQDQPIQARIGKWSPALSPSSEPLQNYYKGTDLQWYGAIQAGTPPQNFTVVFDTGSFSGEIPSTSCSSCVNQKKFNSAASSTFYDYHQSSTENFGTGVGVDPSDYESLTLSAVRDTVSIAGLSAAKTDFYLITQQSTGFNADPFDGIFGMGYSADGTVFQNLVNQGLPAVFGMWLTPKSVGGAELTLGGIDNSKVSGSITYIPVDPATQGFWQLVSSQYAVNGKTSTALKKTTHVIFDSGTSNIVFPKAVTEAMYALISPDIKPVGTKGAYGIACSKISSLTAKLDFTFTTTAGKAFNLTIPPEELNVGPFASDPSTCQTLVNAQSGYYILGGSVLKHYYSVWDQANSRMGFATGAP</sequence>
<dbReference type="InterPro" id="IPR001969">
    <property type="entry name" value="Aspartic_peptidase_AS"/>
</dbReference>
<protein>
    <recommendedName>
        <fullName evidence="5">Peptidase A1 domain-containing protein</fullName>
    </recommendedName>
</protein>
<keyword evidence="4" id="KW-0645">Protease</keyword>
<evidence type="ECO:0000259" key="5">
    <source>
        <dbReference type="PROSITE" id="PS51767"/>
    </source>
</evidence>
<dbReference type="PROSITE" id="PS51767">
    <property type="entry name" value="PEPTIDASE_A1"/>
    <property type="match status" value="1"/>
</dbReference>
<comment type="caution">
    <text evidence="6">The sequence shown here is derived from an EMBL/GenBank/DDBJ whole genome shotgun (WGS) entry which is preliminary data.</text>
</comment>
<evidence type="ECO:0000313" key="7">
    <source>
        <dbReference type="Proteomes" id="UP000663827"/>
    </source>
</evidence>
<organism evidence="6 7">
    <name type="scientific">Rhizoctonia solani</name>
    <dbReference type="NCBI Taxonomy" id="456999"/>
    <lineage>
        <taxon>Eukaryota</taxon>
        <taxon>Fungi</taxon>
        <taxon>Dikarya</taxon>
        <taxon>Basidiomycota</taxon>
        <taxon>Agaricomycotina</taxon>
        <taxon>Agaricomycetes</taxon>
        <taxon>Cantharellales</taxon>
        <taxon>Ceratobasidiaceae</taxon>
        <taxon>Rhizoctonia</taxon>
    </lineage>
</organism>
<dbReference type="PANTHER" id="PTHR47966">
    <property type="entry name" value="BETA-SITE APP-CLEAVING ENZYME, ISOFORM A-RELATED"/>
    <property type="match status" value="1"/>
</dbReference>
<dbReference type="InterPro" id="IPR034164">
    <property type="entry name" value="Pepsin-like_dom"/>
</dbReference>
<comment type="similarity">
    <text evidence="1 4">Belongs to the peptidase A1 family.</text>
</comment>
<dbReference type="SUPFAM" id="SSF50630">
    <property type="entry name" value="Acid proteases"/>
    <property type="match status" value="1"/>
</dbReference>
<dbReference type="GO" id="GO:0004190">
    <property type="term" value="F:aspartic-type endopeptidase activity"/>
    <property type="evidence" value="ECO:0007669"/>
    <property type="project" value="UniProtKB-KW"/>
</dbReference>
<dbReference type="InterPro" id="IPR021109">
    <property type="entry name" value="Peptidase_aspartic_dom_sf"/>
</dbReference>
<dbReference type="Proteomes" id="UP000663827">
    <property type="component" value="Unassembled WGS sequence"/>
</dbReference>
<evidence type="ECO:0000256" key="1">
    <source>
        <dbReference type="ARBA" id="ARBA00007447"/>
    </source>
</evidence>
<dbReference type="EMBL" id="CAJNJQ010003308">
    <property type="protein sequence ID" value="CAE7196257.1"/>
    <property type="molecule type" value="Genomic_DNA"/>
</dbReference>
<accession>A0A8H3E7A6</accession>
<keyword evidence="2 4" id="KW-0064">Aspartyl protease</keyword>
<feature type="active site" evidence="3">
    <location>
        <position position="325"/>
    </location>
</feature>
<feature type="domain" description="Peptidase A1" evidence="5">
    <location>
        <begin position="122"/>
        <end position="440"/>
    </location>
</feature>